<evidence type="ECO:0000313" key="2">
    <source>
        <dbReference type="EMBL" id="KAF5321096.1"/>
    </source>
</evidence>
<name>A0A8H5BDC9_9AGAR</name>
<dbReference type="AlphaFoldDB" id="A0A8H5BDC9"/>
<proteinExistence type="predicted"/>
<protein>
    <submittedName>
        <fullName evidence="2">Uncharacterized protein</fullName>
    </submittedName>
</protein>
<dbReference type="Proteomes" id="UP000567179">
    <property type="component" value="Unassembled WGS sequence"/>
</dbReference>
<reference evidence="2 3" key="1">
    <citation type="journal article" date="2020" name="ISME J.">
        <title>Uncovering the hidden diversity of litter-decomposition mechanisms in mushroom-forming fungi.</title>
        <authorList>
            <person name="Floudas D."/>
            <person name="Bentzer J."/>
            <person name="Ahren D."/>
            <person name="Johansson T."/>
            <person name="Persson P."/>
            <person name="Tunlid A."/>
        </authorList>
    </citation>
    <scope>NUCLEOTIDE SEQUENCE [LARGE SCALE GENOMIC DNA]</scope>
    <source>
        <strain evidence="2 3">CBS 101986</strain>
    </source>
</reference>
<sequence length="159" mass="17854">MRRNHSQVQLANLFFVRDISHIFSSLTHIAKVTIQYLYVAVDDLQRNQLVVVDADPAHEKQGRVASVHDLGVCVAGSQMNASAQNQQVQSPIDEIAPLYSRKLHILVRRASTSCVTSFTIFALVLGAIVMNHFARRTFPMNQHPVCAFQYPSYMFVNAP</sequence>
<gene>
    <name evidence="2" type="ORF">D9619_000776</name>
</gene>
<evidence type="ECO:0000256" key="1">
    <source>
        <dbReference type="SAM" id="Phobius"/>
    </source>
</evidence>
<comment type="caution">
    <text evidence="2">The sequence shown here is derived from an EMBL/GenBank/DDBJ whole genome shotgun (WGS) entry which is preliminary data.</text>
</comment>
<feature type="transmembrane region" description="Helical" evidence="1">
    <location>
        <begin position="110"/>
        <end position="134"/>
    </location>
</feature>
<organism evidence="2 3">
    <name type="scientific">Psilocybe cf. subviscida</name>
    <dbReference type="NCBI Taxonomy" id="2480587"/>
    <lineage>
        <taxon>Eukaryota</taxon>
        <taxon>Fungi</taxon>
        <taxon>Dikarya</taxon>
        <taxon>Basidiomycota</taxon>
        <taxon>Agaricomycotina</taxon>
        <taxon>Agaricomycetes</taxon>
        <taxon>Agaricomycetidae</taxon>
        <taxon>Agaricales</taxon>
        <taxon>Agaricineae</taxon>
        <taxon>Strophariaceae</taxon>
        <taxon>Psilocybe</taxon>
    </lineage>
</organism>
<evidence type="ECO:0000313" key="3">
    <source>
        <dbReference type="Proteomes" id="UP000567179"/>
    </source>
</evidence>
<keyword evidence="1" id="KW-0812">Transmembrane</keyword>
<keyword evidence="3" id="KW-1185">Reference proteome</keyword>
<accession>A0A8H5BDC9</accession>
<dbReference type="EMBL" id="JAACJJ010000028">
    <property type="protein sequence ID" value="KAF5321096.1"/>
    <property type="molecule type" value="Genomic_DNA"/>
</dbReference>
<keyword evidence="1" id="KW-0472">Membrane</keyword>
<keyword evidence="1" id="KW-1133">Transmembrane helix</keyword>